<name>A0ACC3TC55_9ASCO</name>
<keyword evidence="2" id="KW-1185">Reference proteome</keyword>
<dbReference type="EMBL" id="MU970348">
    <property type="protein sequence ID" value="KAK9318729.1"/>
    <property type="molecule type" value="Genomic_DNA"/>
</dbReference>
<evidence type="ECO:0000313" key="1">
    <source>
        <dbReference type="EMBL" id="KAK9318729.1"/>
    </source>
</evidence>
<evidence type="ECO:0000313" key="2">
    <source>
        <dbReference type="Proteomes" id="UP001489719"/>
    </source>
</evidence>
<reference evidence="2" key="1">
    <citation type="journal article" date="2024" name="Front. Bioeng. Biotechnol.">
        <title>Genome-scale model development and genomic sequencing of the oleaginous clade Lipomyces.</title>
        <authorList>
            <person name="Czajka J.J."/>
            <person name="Han Y."/>
            <person name="Kim J."/>
            <person name="Mondo S.J."/>
            <person name="Hofstad B.A."/>
            <person name="Robles A."/>
            <person name="Haridas S."/>
            <person name="Riley R."/>
            <person name="LaButti K."/>
            <person name="Pangilinan J."/>
            <person name="Andreopoulos W."/>
            <person name="Lipzen A."/>
            <person name="Yan J."/>
            <person name="Wang M."/>
            <person name="Ng V."/>
            <person name="Grigoriev I.V."/>
            <person name="Spatafora J.W."/>
            <person name="Magnuson J.K."/>
            <person name="Baker S.E."/>
            <person name="Pomraning K.R."/>
        </authorList>
    </citation>
    <scope>NUCLEOTIDE SEQUENCE [LARGE SCALE GENOMIC DNA]</scope>
    <source>
        <strain evidence="2">CBS 10300</strain>
    </source>
</reference>
<dbReference type="Proteomes" id="UP001489719">
    <property type="component" value="Unassembled WGS sequence"/>
</dbReference>
<comment type="caution">
    <text evidence="1">The sequence shown here is derived from an EMBL/GenBank/DDBJ whole genome shotgun (WGS) entry which is preliminary data.</text>
</comment>
<protein>
    <submittedName>
        <fullName evidence="1">Uncharacterized protein</fullName>
    </submittedName>
</protein>
<gene>
    <name evidence="1" type="ORF">V1517DRAFT_349735</name>
</gene>
<organism evidence="1 2">
    <name type="scientific">Lipomyces orientalis</name>
    <dbReference type="NCBI Taxonomy" id="1233043"/>
    <lineage>
        <taxon>Eukaryota</taxon>
        <taxon>Fungi</taxon>
        <taxon>Dikarya</taxon>
        <taxon>Ascomycota</taxon>
        <taxon>Saccharomycotina</taxon>
        <taxon>Lipomycetes</taxon>
        <taxon>Lipomycetales</taxon>
        <taxon>Lipomycetaceae</taxon>
        <taxon>Lipomyces</taxon>
    </lineage>
</organism>
<proteinExistence type="predicted"/>
<sequence length="91" mass="10404">MPSRFSDAFRQAVLFMADGGASVDQIANELGCCTKTVKRIKHNYKLWQSHHAPSERPLDLLEHLLRHPSAYLEEMRSFLYDQFGVIVSALI</sequence>
<accession>A0ACC3TC55</accession>